<dbReference type="RefSeq" id="WP_175492671.1">
    <property type="nucleotide sequence ID" value="NZ_FOSN01000021.1"/>
</dbReference>
<proteinExistence type="predicted"/>
<organism evidence="1 2">
    <name type="scientific">Methylocapsa palsarum</name>
    <dbReference type="NCBI Taxonomy" id="1612308"/>
    <lineage>
        <taxon>Bacteria</taxon>
        <taxon>Pseudomonadati</taxon>
        <taxon>Pseudomonadota</taxon>
        <taxon>Alphaproteobacteria</taxon>
        <taxon>Hyphomicrobiales</taxon>
        <taxon>Beijerinckiaceae</taxon>
        <taxon>Methylocapsa</taxon>
    </lineage>
</organism>
<sequence>MKTLEKALGGAGEQTAQGAISPAQLRIAAAGRSKSDYVKGQGDLTELARAGAGVLPPLPNSGTAPRQQAMHTISTLQGGGVVGAALAGHPAAAVASLVVSAIAGRALMSPAMQAYLANQLAAGARVAGPGGARAAAAGVGAIGSRALSDMSAPRAQAH</sequence>
<dbReference type="STRING" id="1612308.SAMN05444581_12133"/>
<dbReference type="AlphaFoldDB" id="A0A1I4CDU7"/>
<dbReference type="Proteomes" id="UP000198755">
    <property type="component" value="Unassembled WGS sequence"/>
</dbReference>
<evidence type="ECO:0000313" key="1">
    <source>
        <dbReference type="EMBL" id="SFK79354.1"/>
    </source>
</evidence>
<gene>
    <name evidence="1" type="ORF">SAMN05444581_12133</name>
</gene>
<protein>
    <submittedName>
        <fullName evidence="1">Uncharacterized protein</fullName>
    </submittedName>
</protein>
<reference evidence="1 2" key="1">
    <citation type="submission" date="2016-10" db="EMBL/GenBank/DDBJ databases">
        <authorList>
            <person name="de Groot N.N."/>
        </authorList>
    </citation>
    <scope>NUCLEOTIDE SEQUENCE [LARGE SCALE GENOMIC DNA]</scope>
    <source>
        <strain evidence="1 2">NE2</strain>
    </source>
</reference>
<accession>A0A1I4CDU7</accession>
<name>A0A1I4CDU7_9HYPH</name>
<keyword evidence="2" id="KW-1185">Reference proteome</keyword>
<dbReference type="EMBL" id="FOSN01000021">
    <property type="protein sequence ID" value="SFK79354.1"/>
    <property type="molecule type" value="Genomic_DNA"/>
</dbReference>
<evidence type="ECO:0000313" key="2">
    <source>
        <dbReference type="Proteomes" id="UP000198755"/>
    </source>
</evidence>